<dbReference type="RefSeq" id="WP_255841619.1">
    <property type="nucleotide sequence ID" value="NZ_CP094358.1"/>
</dbReference>
<evidence type="ECO:0000313" key="4">
    <source>
        <dbReference type="Proteomes" id="UP000831290"/>
    </source>
</evidence>
<evidence type="ECO:0008006" key="5">
    <source>
        <dbReference type="Google" id="ProtNLM"/>
    </source>
</evidence>
<accession>A0A9E7D290</accession>
<gene>
    <name evidence="3" type="ORF">MQE35_11880</name>
</gene>
<dbReference type="KEGG" id="fbm:MQE35_11880"/>
<dbReference type="PROSITE" id="PS51257">
    <property type="entry name" value="PROKAR_LIPOPROTEIN"/>
    <property type="match status" value="1"/>
</dbReference>
<feature type="chain" id="PRO_5039419508" description="Lipocalin-like domain-containing protein" evidence="2">
    <location>
        <begin position="24"/>
        <end position="628"/>
    </location>
</feature>
<evidence type="ECO:0000256" key="2">
    <source>
        <dbReference type="SAM" id="SignalP"/>
    </source>
</evidence>
<feature type="signal peptide" evidence="2">
    <location>
        <begin position="1"/>
        <end position="23"/>
    </location>
</feature>
<organism evidence="3 4">
    <name type="scientific">Abyssalbus ytuae</name>
    <dbReference type="NCBI Taxonomy" id="2926907"/>
    <lineage>
        <taxon>Bacteria</taxon>
        <taxon>Pseudomonadati</taxon>
        <taxon>Bacteroidota</taxon>
        <taxon>Flavobacteriia</taxon>
        <taxon>Flavobacteriales</taxon>
        <taxon>Flavobacteriaceae</taxon>
        <taxon>Abyssalbus</taxon>
    </lineage>
</organism>
<keyword evidence="2" id="KW-0732">Signal</keyword>
<proteinExistence type="predicted"/>
<protein>
    <recommendedName>
        <fullName evidence="5">Lipocalin-like domain-containing protein</fullName>
    </recommendedName>
</protein>
<dbReference type="EMBL" id="CP094358">
    <property type="protein sequence ID" value="UOB16434.1"/>
    <property type="molecule type" value="Genomic_DNA"/>
</dbReference>
<keyword evidence="1" id="KW-0175">Coiled coil</keyword>
<reference evidence="3" key="1">
    <citation type="submission" date="2022-03" db="EMBL/GenBank/DDBJ databases">
        <title>Description of Abyssus ytuae gen. nov., sp. nov., a novel member of the family Flavobacteriaceae isolated from the sediment of Mariana Trench.</title>
        <authorList>
            <person name="Zhang J."/>
            <person name="Xu X."/>
        </authorList>
    </citation>
    <scope>NUCLEOTIDE SEQUENCE</scope>
    <source>
        <strain evidence="3">MT3330</strain>
    </source>
</reference>
<evidence type="ECO:0000256" key="1">
    <source>
        <dbReference type="SAM" id="Coils"/>
    </source>
</evidence>
<feature type="coiled-coil region" evidence="1">
    <location>
        <begin position="204"/>
        <end position="231"/>
    </location>
</feature>
<sequence>MKNLLKNFLVLSFLGFLVLTSCQDEVTELPDEEETEVIAASSDIADLITKTTLLDGSKDNIIDQASCTTVVFPVTVFVNDVKITIESEEGLDFIEEIYDEYEDDIDELSIQFPINIILGDYTQITIDSQQQLESVIEECGEDQDIECVDFEYPVSISVYDANNEILDTKTFQSDESLFGFFAELKENEFVSFNYPIKLVDYEGTQTVINNNAELEEALEVAKNECDEDDDNDYNDDDFDIGYLNEYLATCRWRMEYIKRNGQNQTEQYPDVYFVFKENNTIVATFPDTDIEGTWETTVTEGDPVANINFQIIPDFSNQWKVGEVGEGKIKLYNESEEDKIILKKDCSGGLELKNQFVIDGTEPKYGTPNAYYRDQLSTINQGKFELHLVNGEVRSNPWGDWDDYVEVTQGVIINLKSSDVEIIAAGTYQYSQELTESTFTVGTRAFIDESTTSSSDIEGITITGGTVEVTREGSTYAINYNFTYDGGTITGQYEGTLQYISNSGHTQNDVAALKDYIASSDWVVNSFVSDYQDDWMDDDITSDYSDYLFVFDFENSTVAAISNAGTVAGVWSVLLEDNKMMLNLSFDTNGSFTEFNRTWQVHEYSATSITLKTNGNDVITELIFTKAE</sequence>
<dbReference type="AlphaFoldDB" id="A0A9E7D290"/>
<name>A0A9E7D290_9FLAO</name>
<dbReference type="Proteomes" id="UP000831290">
    <property type="component" value="Chromosome"/>
</dbReference>
<keyword evidence="4" id="KW-1185">Reference proteome</keyword>
<evidence type="ECO:0000313" key="3">
    <source>
        <dbReference type="EMBL" id="UOB16434.1"/>
    </source>
</evidence>